<evidence type="ECO:0000313" key="7">
    <source>
        <dbReference type="RefSeq" id="XP_010774451.1"/>
    </source>
</evidence>
<organism evidence="6 7">
    <name type="scientific">Notothenia coriiceps</name>
    <name type="common">black rockcod</name>
    <dbReference type="NCBI Taxonomy" id="8208"/>
    <lineage>
        <taxon>Eukaryota</taxon>
        <taxon>Metazoa</taxon>
        <taxon>Chordata</taxon>
        <taxon>Craniata</taxon>
        <taxon>Vertebrata</taxon>
        <taxon>Euteleostomi</taxon>
        <taxon>Actinopterygii</taxon>
        <taxon>Neopterygii</taxon>
        <taxon>Teleostei</taxon>
        <taxon>Neoteleostei</taxon>
        <taxon>Acanthomorphata</taxon>
        <taxon>Eupercaria</taxon>
        <taxon>Perciformes</taxon>
        <taxon>Notothenioidei</taxon>
        <taxon>Nototheniidae</taxon>
        <taxon>Notothenia</taxon>
    </lineage>
</organism>
<evidence type="ECO:0000313" key="6">
    <source>
        <dbReference type="Proteomes" id="UP000504611"/>
    </source>
</evidence>
<keyword evidence="4 5" id="KW-0472">Membrane</keyword>
<proteinExistence type="predicted"/>
<dbReference type="RefSeq" id="XP_010774451.1">
    <property type="nucleotide sequence ID" value="XM_010776149.1"/>
</dbReference>
<dbReference type="InterPro" id="IPR036259">
    <property type="entry name" value="MFS_trans_sf"/>
</dbReference>
<accession>A0A6I9NIU5</accession>
<dbReference type="OrthoDB" id="4142200at2759"/>
<keyword evidence="6" id="KW-1185">Reference proteome</keyword>
<gene>
    <name evidence="7" type="primary">LOC104949737</name>
</gene>
<evidence type="ECO:0000256" key="1">
    <source>
        <dbReference type="ARBA" id="ARBA00004141"/>
    </source>
</evidence>
<dbReference type="Pfam" id="PF00083">
    <property type="entry name" value="Sugar_tr"/>
    <property type="match status" value="1"/>
</dbReference>
<evidence type="ECO:0000256" key="5">
    <source>
        <dbReference type="SAM" id="Phobius"/>
    </source>
</evidence>
<keyword evidence="2 5" id="KW-0812">Transmembrane</keyword>
<dbReference type="GO" id="GO:0005886">
    <property type="term" value="C:plasma membrane"/>
    <property type="evidence" value="ECO:0007669"/>
    <property type="project" value="TreeGrafter"/>
</dbReference>
<reference evidence="7" key="1">
    <citation type="submission" date="2025-08" db="UniProtKB">
        <authorList>
            <consortium name="RefSeq"/>
        </authorList>
    </citation>
    <scope>IDENTIFICATION</scope>
    <source>
        <tissue evidence="7">Muscle</tissue>
    </source>
</reference>
<dbReference type="GO" id="GO:0070837">
    <property type="term" value="P:dehydroascorbic acid transport"/>
    <property type="evidence" value="ECO:0007669"/>
    <property type="project" value="TreeGrafter"/>
</dbReference>
<evidence type="ECO:0000256" key="2">
    <source>
        <dbReference type="ARBA" id="ARBA00022692"/>
    </source>
</evidence>
<protein>
    <submittedName>
        <fullName evidence="7">Solute carrier family 2, facilitated glucose transporter member 9-like</fullName>
    </submittedName>
</protein>
<feature type="transmembrane region" description="Helical" evidence="5">
    <location>
        <begin position="111"/>
        <end position="133"/>
    </location>
</feature>
<dbReference type="Gene3D" id="1.20.1250.20">
    <property type="entry name" value="MFS general substrate transporter like domains"/>
    <property type="match status" value="1"/>
</dbReference>
<dbReference type="GO" id="GO:0046323">
    <property type="term" value="P:D-glucose import"/>
    <property type="evidence" value="ECO:0007669"/>
    <property type="project" value="TreeGrafter"/>
</dbReference>
<sequence length="202" mass="22448">LQSLWGQGDYEQEMDEMLAEQAAIDAAPPKTPLQLLRDRTVRWQLLTMSIIFWSNQLSGKSAISTFSFDIFLKAGLPRDKIRYVTLCLGVSEIITSISCGLLMIEHSGRRPLFWGGYGVMGASLVFVTVTLNLKDSSEWVPYITVSLIILFIISFSGGPGGTTGTLHSELFIQSDRMAAFVLIGSQHWFFFALLGLVFPFVI</sequence>
<dbReference type="GO" id="GO:0055056">
    <property type="term" value="F:D-glucose transmembrane transporter activity"/>
    <property type="evidence" value="ECO:0007669"/>
    <property type="project" value="TreeGrafter"/>
</dbReference>
<dbReference type="SUPFAM" id="SSF103473">
    <property type="entry name" value="MFS general substrate transporter"/>
    <property type="match status" value="1"/>
</dbReference>
<feature type="non-terminal residue" evidence="7">
    <location>
        <position position="202"/>
    </location>
</feature>
<dbReference type="PANTHER" id="PTHR23503:SF130">
    <property type="entry name" value="SOLUTE CARRIER FAMILY 2 (FACILITATED GLUCOSE TRANSPORTER), MEMBER 9-LIKE 1"/>
    <property type="match status" value="1"/>
</dbReference>
<keyword evidence="3 5" id="KW-1133">Transmembrane helix</keyword>
<dbReference type="InterPro" id="IPR045263">
    <property type="entry name" value="GLUT"/>
</dbReference>
<dbReference type="AlphaFoldDB" id="A0A6I9NIU5"/>
<evidence type="ECO:0000256" key="3">
    <source>
        <dbReference type="ARBA" id="ARBA00022989"/>
    </source>
</evidence>
<feature type="non-terminal residue" evidence="7">
    <location>
        <position position="1"/>
    </location>
</feature>
<comment type="subcellular location">
    <subcellularLocation>
        <location evidence="1">Membrane</location>
        <topology evidence="1">Multi-pass membrane protein</topology>
    </subcellularLocation>
</comment>
<name>A0A6I9NIU5_9TELE</name>
<feature type="transmembrane region" description="Helical" evidence="5">
    <location>
        <begin position="179"/>
        <end position="201"/>
    </location>
</feature>
<feature type="transmembrane region" description="Helical" evidence="5">
    <location>
        <begin position="139"/>
        <end position="158"/>
    </location>
</feature>
<dbReference type="InterPro" id="IPR005828">
    <property type="entry name" value="MFS_sugar_transport-like"/>
</dbReference>
<dbReference type="Proteomes" id="UP000504611">
    <property type="component" value="Unplaced"/>
</dbReference>
<dbReference type="KEGG" id="ncc:104949737"/>
<dbReference type="GeneID" id="104949737"/>
<evidence type="ECO:0000256" key="4">
    <source>
        <dbReference type="ARBA" id="ARBA00023136"/>
    </source>
</evidence>
<dbReference type="PANTHER" id="PTHR23503">
    <property type="entry name" value="SOLUTE CARRIER FAMILY 2"/>
    <property type="match status" value="1"/>
</dbReference>